<keyword evidence="5" id="KW-0472">Membrane</keyword>
<dbReference type="AlphaFoldDB" id="A0A0N0LZZ8"/>
<comment type="catalytic activity">
    <reaction evidence="3">
        <text>2 GTP = 3',3'-c-di-GMP + 2 diphosphate</text>
        <dbReference type="Rhea" id="RHEA:24898"/>
        <dbReference type="ChEBI" id="CHEBI:33019"/>
        <dbReference type="ChEBI" id="CHEBI:37565"/>
        <dbReference type="ChEBI" id="CHEBI:58805"/>
        <dbReference type="EC" id="2.7.7.65"/>
    </reaction>
</comment>
<dbReference type="EC" id="2.7.7.65" evidence="2"/>
<name>A0A0N0LZZ8_9GAMM</name>
<dbReference type="GO" id="GO:1902201">
    <property type="term" value="P:negative regulation of bacterial-type flagellum-dependent cell motility"/>
    <property type="evidence" value="ECO:0007669"/>
    <property type="project" value="TreeGrafter"/>
</dbReference>
<comment type="caution">
    <text evidence="7">The sequence shown here is derived from an EMBL/GenBank/DDBJ whole genome shotgun (WGS) entry which is preliminary data.</text>
</comment>
<dbReference type="Pfam" id="PF20966">
    <property type="entry name" value="MASE6"/>
    <property type="match status" value="1"/>
</dbReference>
<dbReference type="PATRIC" id="fig|187330.3.peg.3950"/>
<organism evidence="7 8">
    <name type="scientific">Pseudoalteromonas porphyrae</name>
    <dbReference type="NCBI Taxonomy" id="187330"/>
    <lineage>
        <taxon>Bacteria</taxon>
        <taxon>Pseudomonadati</taxon>
        <taxon>Pseudomonadota</taxon>
        <taxon>Gammaproteobacteria</taxon>
        <taxon>Alteromonadales</taxon>
        <taxon>Pseudoalteromonadaceae</taxon>
        <taxon>Pseudoalteromonas</taxon>
    </lineage>
</organism>
<feature type="transmembrane region" description="Helical" evidence="5">
    <location>
        <begin position="41"/>
        <end position="62"/>
    </location>
</feature>
<feature type="transmembrane region" description="Helical" evidence="5">
    <location>
        <begin position="16"/>
        <end position="35"/>
    </location>
</feature>
<evidence type="ECO:0000256" key="3">
    <source>
        <dbReference type="ARBA" id="ARBA00034247"/>
    </source>
</evidence>
<feature type="region of interest" description="Disordered" evidence="4">
    <location>
        <begin position="326"/>
        <end position="346"/>
    </location>
</feature>
<feature type="transmembrane region" description="Helical" evidence="5">
    <location>
        <begin position="114"/>
        <end position="133"/>
    </location>
</feature>
<dbReference type="PANTHER" id="PTHR45138:SF9">
    <property type="entry name" value="DIGUANYLATE CYCLASE DGCM-RELATED"/>
    <property type="match status" value="1"/>
</dbReference>
<gene>
    <name evidence="7" type="ORF">ADS77_09360</name>
</gene>
<dbReference type="GO" id="GO:0005886">
    <property type="term" value="C:plasma membrane"/>
    <property type="evidence" value="ECO:0007669"/>
    <property type="project" value="TreeGrafter"/>
</dbReference>
<sequence length="346" mass="38371">MDIAALNSTLALRSRVLKWMCLCLGVLSGIFAVFNLLINDFLILGALEVVFSVYCFGIYFYITKHVFKLWQPVSICTFVSLLVVLGSYLSSVYNALFVWTLVLPVLYYLLLGKLWGFGLSMSLALLQAIALITKESVAPYSPSNLGLNLAFSYVTIWVIAHVFETSRASFSKRLEDLAMLDPLTGAGNRLAMNQYFEIELSDKENLYTMVMDLDFFKKVNDEFGHAIGDSVLIEVTKIIKSQLTKEGAVFRIGGEEFAIFVAHSSASEAANIAENIRHTIENNKLIIAEQLVSITASIGVIAYSGNETLKQTIKAADDRLYQAKNNGRNQVVFNDPPQGKQLNQAS</sequence>
<feature type="transmembrane region" description="Helical" evidence="5">
    <location>
        <begin position="145"/>
        <end position="163"/>
    </location>
</feature>
<dbReference type="InterPro" id="IPR048435">
    <property type="entry name" value="MASE6"/>
</dbReference>
<evidence type="ECO:0000256" key="2">
    <source>
        <dbReference type="ARBA" id="ARBA00012528"/>
    </source>
</evidence>
<evidence type="ECO:0000313" key="7">
    <source>
        <dbReference type="EMBL" id="KPH63478.1"/>
    </source>
</evidence>
<accession>A0A0N0LZZ8</accession>
<dbReference type="Gene3D" id="3.30.70.270">
    <property type="match status" value="1"/>
</dbReference>
<evidence type="ECO:0000313" key="8">
    <source>
        <dbReference type="Proteomes" id="UP000037848"/>
    </source>
</evidence>
<dbReference type="NCBIfam" id="TIGR00254">
    <property type="entry name" value="GGDEF"/>
    <property type="match status" value="1"/>
</dbReference>
<dbReference type="RefSeq" id="WP_054204967.1">
    <property type="nucleotide sequence ID" value="NZ_LHPH01000008.1"/>
</dbReference>
<feature type="domain" description="GGDEF" evidence="6">
    <location>
        <begin position="204"/>
        <end position="336"/>
    </location>
</feature>
<evidence type="ECO:0000259" key="6">
    <source>
        <dbReference type="PROSITE" id="PS50887"/>
    </source>
</evidence>
<reference evidence="7 8" key="1">
    <citation type="submission" date="2015-08" db="EMBL/GenBank/DDBJ databases">
        <title>Draft Genome Sequence of Pseudoalteromonas porphyrae UCD-SED14.</title>
        <authorList>
            <person name="Coil D.A."/>
            <person name="Jospin G."/>
            <person name="Lee R.D."/>
            <person name="Eisen J.A."/>
        </authorList>
    </citation>
    <scope>NUCLEOTIDE SEQUENCE [LARGE SCALE GENOMIC DNA]</scope>
    <source>
        <strain evidence="7 8">UCD-SED14</strain>
    </source>
</reference>
<dbReference type="EMBL" id="LHPH01000008">
    <property type="protein sequence ID" value="KPH63478.1"/>
    <property type="molecule type" value="Genomic_DNA"/>
</dbReference>
<proteinExistence type="predicted"/>
<keyword evidence="5" id="KW-0812">Transmembrane</keyword>
<dbReference type="InterPro" id="IPR050469">
    <property type="entry name" value="Diguanylate_Cyclase"/>
</dbReference>
<dbReference type="Pfam" id="PF00990">
    <property type="entry name" value="GGDEF"/>
    <property type="match status" value="1"/>
</dbReference>
<dbReference type="InterPro" id="IPR029787">
    <property type="entry name" value="Nucleotide_cyclase"/>
</dbReference>
<dbReference type="FunFam" id="3.30.70.270:FF:000001">
    <property type="entry name" value="Diguanylate cyclase domain protein"/>
    <property type="match status" value="1"/>
</dbReference>
<dbReference type="InterPro" id="IPR000160">
    <property type="entry name" value="GGDEF_dom"/>
</dbReference>
<keyword evidence="5" id="KW-1133">Transmembrane helix</keyword>
<dbReference type="Proteomes" id="UP000037848">
    <property type="component" value="Unassembled WGS sequence"/>
</dbReference>
<dbReference type="GO" id="GO:0043709">
    <property type="term" value="P:cell adhesion involved in single-species biofilm formation"/>
    <property type="evidence" value="ECO:0007669"/>
    <property type="project" value="TreeGrafter"/>
</dbReference>
<evidence type="ECO:0000256" key="1">
    <source>
        <dbReference type="ARBA" id="ARBA00001946"/>
    </source>
</evidence>
<dbReference type="SMART" id="SM00267">
    <property type="entry name" value="GGDEF"/>
    <property type="match status" value="1"/>
</dbReference>
<dbReference type="CDD" id="cd01949">
    <property type="entry name" value="GGDEF"/>
    <property type="match status" value="1"/>
</dbReference>
<dbReference type="PROSITE" id="PS50887">
    <property type="entry name" value="GGDEF"/>
    <property type="match status" value="1"/>
</dbReference>
<dbReference type="OrthoDB" id="9812260at2"/>
<dbReference type="InterPro" id="IPR043128">
    <property type="entry name" value="Rev_trsase/Diguanyl_cyclase"/>
</dbReference>
<comment type="cofactor">
    <cofactor evidence="1">
        <name>Mg(2+)</name>
        <dbReference type="ChEBI" id="CHEBI:18420"/>
    </cofactor>
</comment>
<dbReference type="PANTHER" id="PTHR45138">
    <property type="entry name" value="REGULATORY COMPONENTS OF SENSORY TRANSDUCTION SYSTEM"/>
    <property type="match status" value="1"/>
</dbReference>
<dbReference type="SUPFAM" id="SSF55073">
    <property type="entry name" value="Nucleotide cyclase"/>
    <property type="match status" value="1"/>
</dbReference>
<keyword evidence="8" id="KW-1185">Reference proteome</keyword>
<dbReference type="GO" id="GO:0052621">
    <property type="term" value="F:diguanylate cyclase activity"/>
    <property type="evidence" value="ECO:0007669"/>
    <property type="project" value="UniProtKB-EC"/>
</dbReference>
<protein>
    <recommendedName>
        <fullName evidence="2">diguanylate cyclase</fullName>
        <ecNumber evidence="2">2.7.7.65</ecNumber>
    </recommendedName>
</protein>
<evidence type="ECO:0000256" key="5">
    <source>
        <dbReference type="SAM" id="Phobius"/>
    </source>
</evidence>
<dbReference type="STRING" id="187330.AMS58_10365"/>
<evidence type="ECO:0000256" key="4">
    <source>
        <dbReference type="SAM" id="MobiDB-lite"/>
    </source>
</evidence>